<dbReference type="Gene3D" id="1.10.418.10">
    <property type="entry name" value="Calponin-like domain"/>
    <property type="match status" value="1"/>
</dbReference>
<dbReference type="SUPFAM" id="SSF47576">
    <property type="entry name" value="Calponin-homology domain, CH-domain"/>
    <property type="match status" value="1"/>
</dbReference>
<evidence type="ECO:0000256" key="1">
    <source>
        <dbReference type="ARBA" id="ARBA00004308"/>
    </source>
</evidence>
<evidence type="ECO:0000313" key="6">
    <source>
        <dbReference type="EMBL" id="CAI9612032.1"/>
    </source>
</evidence>
<feature type="domain" description="Calponin-homology (CH)" evidence="5">
    <location>
        <begin position="1"/>
        <end position="100"/>
    </location>
</feature>
<reference evidence="6" key="1">
    <citation type="submission" date="2023-05" db="EMBL/GenBank/DDBJ databases">
        <authorList>
            <person name="Stuckert A."/>
        </authorList>
    </citation>
    <scope>NUCLEOTIDE SEQUENCE</scope>
</reference>
<name>A0ABN9GT86_9NEOB</name>
<comment type="subcellular location">
    <subcellularLocation>
        <location evidence="1">Endomembrane system</location>
    </subcellularLocation>
</comment>
<dbReference type="Proteomes" id="UP001162483">
    <property type="component" value="Unassembled WGS sequence"/>
</dbReference>
<protein>
    <recommendedName>
        <fullName evidence="5">Calponin-homology (CH) domain-containing protein</fullName>
    </recommendedName>
</protein>
<dbReference type="EMBL" id="CATNWA010019217">
    <property type="protein sequence ID" value="CAI9612032.1"/>
    <property type="molecule type" value="Genomic_DNA"/>
</dbReference>
<dbReference type="PROSITE" id="PS50021">
    <property type="entry name" value="CH"/>
    <property type="match status" value="1"/>
</dbReference>
<dbReference type="InterPro" id="IPR057057">
    <property type="entry name" value="Spectrin_SYNE1"/>
</dbReference>
<dbReference type="PANTHER" id="PTHR14514">
    <property type="entry name" value="PKA ANCHORING PROTEIN"/>
    <property type="match status" value="1"/>
</dbReference>
<evidence type="ECO:0000259" key="5">
    <source>
        <dbReference type="PROSITE" id="PS50021"/>
    </source>
</evidence>
<organism evidence="6 7">
    <name type="scientific">Staurois parvus</name>
    <dbReference type="NCBI Taxonomy" id="386267"/>
    <lineage>
        <taxon>Eukaryota</taxon>
        <taxon>Metazoa</taxon>
        <taxon>Chordata</taxon>
        <taxon>Craniata</taxon>
        <taxon>Vertebrata</taxon>
        <taxon>Euteleostomi</taxon>
        <taxon>Amphibia</taxon>
        <taxon>Batrachia</taxon>
        <taxon>Anura</taxon>
        <taxon>Neobatrachia</taxon>
        <taxon>Ranoidea</taxon>
        <taxon>Ranidae</taxon>
        <taxon>Staurois</taxon>
    </lineage>
</organism>
<keyword evidence="2" id="KW-0597">Phosphoprotein</keyword>
<evidence type="ECO:0000256" key="3">
    <source>
        <dbReference type="ARBA" id="ARBA00022737"/>
    </source>
</evidence>
<dbReference type="CDD" id="cd21243">
    <property type="entry name" value="CH_SYNE1_rpt2"/>
    <property type="match status" value="1"/>
</dbReference>
<accession>A0ABN9GT86</accession>
<comment type="caution">
    <text evidence="6">The sequence shown here is derived from an EMBL/GenBank/DDBJ whole genome shotgun (WGS) entry which is preliminary data.</text>
</comment>
<evidence type="ECO:0000313" key="7">
    <source>
        <dbReference type="Proteomes" id="UP001162483"/>
    </source>
</evidence>
<dbReference type="SUPFAM" id="SSF46966">
    <property type="entry name" value="Spectrin repeat"/>
    <property type="match status" value="2"/>
</dbReference>
<proteinExistence type="predicted"/>
<evidence type="ECO:0000256" key="2">
    <source>
        <dbReference type="ARBA" id="ARBA00022553"/>
    </source>
</evidence>
<dbReference type="InterPro" id="IPR047291">
    <property type="entry name" value="CH_SYNE1_rpt2"/>
</dbReference>
<dbReference type="InterPro" id="IPR036872">
    <property type="entry name" value="CH_dom_sf"/>
</dbReference>
<keyword evidence="3" id="KW-0677">Repeat</keyword>
<keyword evidence="7" id="KW-1185">Reference proteome</keyword>
<dbReference type="Gene3D" id="1.20.58.60">
    <property type="match status" value="2"/>
</dbReference>
<keyword evidence="4" id="KW-0472">Membrane</keyword>
<evidence type="ECO:0000256" key="4">
    <source>
        <dbReference type="ARBA" id="ARBA00023136"/>
    </source>
</evidence>
<gene>
    <name evidence="6" type="ORF">SPARVUS_LOCUS14639184</name>
</gene>
<dbReference type="InterPro" id="IPR001715">
    <property type="entry name" value="CH_dom"/>
</dbReference>
<dbReference type="Pfam" id="PF25034">
    <property type="entry name" value="Spectrin_SYNE1"/>
    <property type="match status" value="1"/>
</dbReference>
<sequence length="898" mass="104635">MLRWVQYTAAKRHGIEIKDFGSSWRSGIAFHSIIYAIRPELVDMEKLKGRSNRENLEEAFSIAEIELGIPRLLEPEDVDVDKPDEKSIMTYIAQFLKHYPDLHSSAGDAQQDDKEERLMLRDLKVWIEQFERDIIRAQTVESSLQDKYQTFKQYRVQYEMKRKQVESVFHPLSKDGKLSLDQTMLKQAWDKVSARILDWHVQLDKSLPAPLGTIGSWLYRAEVALREEIIIQQSHDETANIVHRKLEQLKDILKNLDGYKKAFQEIHRSRSVNGVPVPIEQLEDMAERFSFVASSSQLHIIKLEFMELKYRLLALLVLAESKLKSWIIKYGRRESVELLLQNYITFIDGSRFFEQYEFTSQSLKQAAEIYVKAEGSAEEAESVTKFLHETTIQWRNLSVEVRSVRSMLEEVVSNWDKYSGTVASLQAWLEDAEKMLDQPEHAKKEFFRHLPHVIQQHATMNDSGNFLIETCDDTVSKDIKQQLLLLNGRWRDLFVEVKHYARADDFQRAKKEYAEGLIALAAFAEGGNERISIPLEVSFLNVKMFVQDLEDIKQKMPIIEAQYKSVTRMAQLLTKETPPSEASEMLAAVARIKDQLNRIRERYPPLLYESQQLLMPLGEFENHMTIFYETLEKLTGIISMSDMELQSTSVLKQKQRELITYQESCKKALAIIEKNGQAVHKALTISKSMHHFDRSPLQKKITDAQSAFQTMVKKISEWKKMVESNSSLMKKFEESRAELEKVLKTAETYLKEKGNPEELLKKHTDFFGQLDQKVLNAFLKACDELTDILPEQEQQPLQETVRKLHKQWKDFQSQAPYHLLHLKIELERNRILASVEDCRAELTRENKMLPIDGSEKILKEHRAFFGEKGCYQLCEKRLRLIEELCLKTAGERPHKRSL</sequence>
<dbReference type="PANTHER" id="PTHR14514:SF3">
    <property type="entry name" value="NESPRIN-1"/>
    <property type="match status" value="1"/>
</dbReference>
<dbReference type="Pfam" id="PF00307">
    <property type="entry name" value="CH"/>
    <property type="match status" value="1"/>
</dbReference>
<dbReference type="SMART" id="SM00033">
    <property type="entry name" value="CH"/>
    <property type="match status" value="1"/>
</dbReference>